<evidence type="ECO:0000313" key="5">
    <source>
        <dbReference type="Proteomes" id="UP000008312"/>
    </source>
</evidence>
<feature type="coiled-coil region" evidence="1">
    <location>
        <begin position="258"/>
        <end position="285"/>
    </location>
</feature>
<dbReference type="Gene3D" id="1.10.472.80">
    <property type="entry name" value="Ypt/Rab-GAP domain of gyp1p, domain 3"/>
    <property type="match status" value="1"/>
</dbReference>
<feature type="domain" description="Rab-GAP TBC" evidence="3">
    <location>
        <begin position="1"/>
        <end position="79"/>
    </location>
</feature>
<dbReference type="OrthoDB" id="159449at2759"/>
<reference evidence="4" key="1">
    <citation type="submission" date="2010-02" db="EMBL/GenBank/DDBJ databases">
        <title>Sequencing and annotation of the Blastocystis hominis genome.</title>
        <authorList>
            <person name="Wincker P."/>
        </authorList>
    </citation>
    <scope>NUCLEOTIDE SEQUENCE</scope>
    <source>
        <strain evidence="4">Singapore isolate B</strain>
    </source>
</reference>
<name>D8LXF9_BLAHO</name>
<keyword evidence="2" id="KW-0472">Membrane</keyword>
<dbReference type="InterPro" id="IPR050302">
    <property type="entry name" value="Rab_GAP_TBC_domain"/>
</dbReference>
<feature type="transmembrane region" description="Helical" evidence="2">
    <location>
        <begin position="63"/>
        <end position="84"/>
    </location>
</feature>
<evidence type="ECO:0000256" key="2">
    <source>
        <dbReference type="SAM" id="Phobius"/>
    </source>
</evidence>
<dbReference type="PANTHER" id="PTHR47219">
    <property type="entry name" value="RAB GTPASE-ACTIVATING PROTEIN 1-LIKE"/>
    <property type="match status" value="1"/>
</dbReference>
<dbReference type="Proteomes" id="UP000008312">
    <property type="component" value="Unassembled WGS sequence"/>
</dbReference>
<dbReference type="AlphaFoldDB" id="D8LXF9"/>
<keyword evidence="2" id="KW-0812">Transmembrane</keyword>
<accession>D8LXF9</accession>
<gene>
    <name evidence="4" type="ORF">GSBLH_T00006215001</name>
</gene>
<protein>
    <recommendedName>
        <fullName evidence="3">Rab-GAP TBC domain-containing protein</fullName>
    </recommendedName>
</protein>
<evidence type="ECO:0000256" key="1">
    <source>
        <dbReference type="SAM" id="Coils"/>
    </source>
</evidence>
<dbReference type="Pfam" id="PF23436">
    <property type="entry name" value="RabGap-TBC_2"/>
    <property type="match status" value="1"/>
</dbReference>
<dbReference type="PROSITE" id="PS50086">
    <property type="entry name" value="TBC_RABGAP"/>
    <property type="match status" value="1"/>
</dbReference>
<dbReference type="PANTHER" id="PTHR47219:SF9">
    <property type="entry name" value="GTPASE ACTIVATING PROTEIN AND CENTROSOME-ASSOCIATED, ISOFORM B"/>
    <property type="match status" value="1"/>
</dbReference>
<dbReference type="RefSeq" id="XP_012895002.1">
    <property type="nucleotide sequence ID" value="XM_013039548.1"/>
</dbReference>
<dbReference type="GeneID" id="24922340"/>
<dbReference type="EMBL" id="FN668639">
    <property type="protein sequence ID" value="CBK20954.2"/>
    <property type="molecule type" value="Genomic_DNA"/>
</dbReference>
<evidence type="ECO:0000259" key="3">
    <source>
        <dbReference type="PROSITE" id="PS50086"/>
    </source>
</evidence>
<dbReference type="SUPFAM" id="SSF47923">
    <property type="entry name" value="Ypt/Rab-GAP domain of gyp1p"/>
    <property type="match status" value="1"/>
</dbReference>
<proteinExistence type="predicted"/>
<dbReference type="GO" id="GO:0005096">
    <property type="term" value="F:GTPase activator activity"/>
    <property type="evidence" value="ECO:0007669"/>
    <property type="project" value="TreeGrafter"/>
</dbReference>
<keyword evidence="1" id="KW-0175">Coiled coil</keyword>
<keyword evidence="5" id="KW-1185">Reference proteome</keyword>
<feature type="transmembrane region" description="Helical" evidence="2">
    <location>
        <begin position="12"/>
        <end position="29"/>
    </location>
</feature>
<sequence length="344" mass="39885">MIHALDLRDLWGFGLPAISFFTFALRHYLEQTGPRILQHLRDINYELSIVVARLFIPLFSDSLPLHVVFHCWSLLFATGFSAVFRVTTALLLQFEENILLCDSTNFSELMNSMGSAYLRKESEVAAFYRKLSELSMVKSLRFAELKINESSLQTLRASFLEKQQSQSAATVQHLQTIDEDIQSIQNRIRSLFSYMTGLLSSIQSDIQLRQRFVSELINLQTIKTYLALDYDTIESALGHRINAKQSKLKAISGKWLSFGFLAEERRKEEEERERLELKLRSVSYELTENSRRIKEADLTIQQMVKRIDLEIAELEDCNLQRVSFQNQLSQLYKERSKVNKCDGM</sequence>
<organism evidence="4">
    <name type="scientific">Blastocystis hominis</name>
    <dbReference type="NCBI Taxonomy" id="12968"/>
    <lineage>
        <taxon>Eukaryota</taxon>
        <taxon>Sar</taxon>
        <taxon>Stramenopiles</taxon>
        <taxon>Bigyra</taxon>
        <taxon>Opalozoa</taxon>
        <taxon>Opalinata</taxon>
        <taxon>Blastocystidae</taxon>
        <taxon>Blastocystis</taxon>
    </lineage>
</organism>
<dbReference type="InterPro" id="IPR035969">
    <property type="entry name" value="Rab-GAP_TBC_sf"/>
</dbReference>
<keyword evidence="2" id="KW-1133">Transmembrane helix</keyword>
<dbReference type="InParanoid" id="D8LXF9"/>
<dbReference type="GO" id="GO:0031267">
    <property type="term" value="F:small GTPase binding"/>
    <property type="evidence" value="ECO:0007669"/>
    <property type="project" value="TreeGrafter"/>
</dbReference>
<dbReference type="InterPro" id="IPR000195">
    <property type="entry name" value="Rab-GAP-TBC_dom"/>
</dbReference>
<evidence type="ECO:0000313" key="4">
    <source>
        <dbReference type="EMBL" id="CBK20954.2"/>
    </source>
</evidence>